<dbReference type="EMBL" id="PVTR01000006">
    <property type="protein sequence ID" value="PRY87478.1"/>
    <property type="molecule type" value="Genomic_DNA"/>
</dbReference>
<reference evidence="1 2" key="1">
    <citation type="submission" date="2018-03" db="EMBL/GenBank/DDBJ databases">
        <title>Genomic Encyclopedia of Archaeal and Bacterial Type Strains, Phase II (KMG-II): from individual species to whole genera.</title>
        <authorList>
            <person name="Goeker M."/>
        </authorList>
    </citation>
    <scope>NUCLEOTIDE SEQUENCE [LARGE SCALE GENOMIC DNA]</scope>
    <source>
        <strain evidence="1 2">DSM 27929</strain>
    </source>
</reference>
<proteinExistence type="predicted"/>
<gene>
    <name evidence="1" type="ORF">CLW00_10698</name>
</gene>
<dbReference type="AlphaFoldDB" id="A0A2T0WL89"/>
<organism evidence="1 2">
    <name type="scientific">Mongoliibacter ruber</name>
    <dbReference type="NCBI Taxonomy" id="1750599"/>
    <lineage>
        <taxon>Bacteria</taxon>
        <taxon>Pseudomonadati</taxon>
        <taxon>Bacteroidota</taxon>
        <taxon>Cytophagia</taxon>
        <taxon>Cytophagales</taxon>
        <taxon>Cyclobacteriaceae</taxon>
        <taxon>Mongoliibacter</taxon>
    </lineage>
</organism>
<accession>A0A2T0WL89</accession>
<evidence type="ECO:0000313" key="1">
    <source>
        <dbReference type="EMBL" id="PRY87478.1"/>
    </source>
</evidence>
<dbReference type="Proteomes" id="UP000238157">
    <property type="component" value="Unassembled WGS sequence"/>
</dbReference>
<keyword evidence="2" id="KW-1185">Reference proteome</keyword>
<evidence type="ECO:0000313" key="2">
    <source>
        <dbReference type="Proteomes" id="UP000238157"/>
    </source>
</evidence>
<protein>
    <submittedName>
        <fullName evidence="1">Uncharacterized protein</fullName>
    </submittedName>
</protein>
<comment type="caution">
    <text evidence="1">The sequence shown here is derived from an EMBL/GenBank/DDBJ whole genome shotgun (WGS) entry which is preliminary data.</text>
</comment>
<name>A0A2T0WL89_9BACT</name>
<sequence>MVKIILSNEAEKDLVSIFEFGIYRFGLLQSERYLYY</sequence>